<proteinExistence type="inferred from homology"/>
<dbReference type="EMBL" id="RAPN01000001">
    <property type="protein sequence ID" value="RKD91336.1"/>
    <property type="molecule type" value="Genomic_DNA"/>
</dbReference>
<dbReference type="InterPro" id="IPR008969">
    <property type="entry name" value="CarboxyPept-like_regulatory"/>
</dbReference>
<accession>A0A419W7B2</accession>
<comment type="subcellular location">
    <subcellularLocation>
        <location evidence="5">Cell outer membrane</location>
        <topology evidence="5">Multi-pass membrane protein</topology>
    </subcellularLocation>
</comment>
<evidence type="ECO:0000256" key="2">
    <source>
        <dbReference type="ARBA" id="ARBA00022729"/>
    </source>
</evidence>
<reference evidence="8 9" key="1">
    <citation type="submission" date="2018-09" db="EMBL/GenBank/DDBJ databases">
        <title>Genomic Encyclopedia of Archaeal and Bacterial Type Strains, Phase II (KMG-II): from individual species to whole genera.</title>
        <authorList>
            <person name="Goeker M."/>
        </authorList>
    </citation>
    <scope>NUCLEOTIDE SEQUENCE [LARGE SCALE GENOMIC DNA]</scope>
    <source>
        <strain evidence="8 9">DSM 27148</strain>
    </source>
</reference>
<keyword evidence="2" id="KW-0732">Signal</keyword>
<keyword evidence="3 5" id="KW-0472">Membrane</keyword>
<dbReference type="InterPro" id="IPR023997">
    <property type="entry name" value="TonB-dep_OMP_SusC/RagA_CS"/>
</dbReference>
<dbReference type="GO" id="GO:0044718">
    <property type="term" value="P:siderophore transmembrane transport"/>
    <property type="evidence" value="ECO:0007669"/>
    <property type="project" value="TreeGrafter"/>
</dbReference>
<dbReference type="Gene3D" id="2.60.40.1120">
    <property type="entry name" value="Carboxypeptidase-like, regulatory domain"/>
    <property type="match status" value="1"/>
</dbReference>
<organism evidence="8 9">
    <name type="scientific">Mangrovibacterium diazotrophicum</name>
    <dbReference type="NCBI Taxonomy" id="1261403"/>
    <lineage>
        <taxon>Bacteria</taxon>
        <taxon>Pseudomonadati</taxon>
        <taxon>Bacteroidota</taxon>
        <taxon>Bacteroidia</taxon>
        <taxon>Marinilabiliales</taxon>
        <taxon>Prolixibacteraceae</taxon>
        <taxon>Mangrovibacterium</taxon>
    </lineage>
</organism>
<dbReference type="PANTHER" id="PTHR30069">
    <property type="entry name" value="TONB-DEPENDENT OUTER MEMBRANE RECEPTOR"/>
    <property type="match status" value="1"/>
</dbReference>
<name>A0A419W7B2_9BACT</name>
<dbReference type="Pfam" id="PF07660">
    <property type="entry name" value="STN"/>
    <property type="match status" value="1"/>
</dbReference>
<dbReference type="InterPro" id="IPR037066">
    <property type="entry name" value="Plug_dom_sf"/>
</dbReference>
<feature type="domain" description="TonB-dependent receptor plug" evidence="7">
    <location>
        <begin position="223"/>
        <end position="324"/>
    </location>
</feature>
<keyword evidence="9" id="KW-1185">Reference proteome</keyword>
<keyword evidence="1 5" id="KW-0813">Transport</keyword>
<comment type="caution">
    <text evidence="8">The sequence shown here is derived from an EMBL/GenBank/DDBJ whole genome shotgun (WGS) entry which is preliminary data.</text>
</comment>
<feature type="domain" description="Secretin/TonB short N-terminal" evidence="6">
    <location>
        <begin position="71"/>
        <end position="119"/>
    </location>
</feature>
<dbReference type="PROSITE" id="PS52016">
    <property type="entry name" value="TONB_DEPENDENT_REC_3"/>
    <property type="match status" value="1"/>
</dbReference>
<dbReference type="NCBIfam" id="TIGR04057">
    <property type="entry name" value="SusC_RagA_signa"/>
    <property type="match status" value="1"/>
</dbReference>
<keyword evidence="4 5" id="KW-0998">Cell outer membrane</keyword>
<dbReference type="InterPro" id="IPR039426">
    <property type="entry name" value="TonB-dep_rcpt-like"/>
</dbReference>
<dbReference type="Proteomes" id="UP000283387">
    <property type="component" value="Unassembled WGS sequence"/>
</dbReference>
<keyword evidence="5" id="KW-0812">Transmembrane</keyword>
<protein>
    <submittedName>
        <fullName evidence="8">TonB-linked SusC/RagA family outer membrane protein</fullName>
    </submittedName>
</protein>
<dbReference type="SUPFAM" id="SSF49464">
    <property type="entry name" value="Carboxypeptidase regulatory domain-like"/>
    <property type="match status" value="1"/>
</dbReference>
<sequence length="1140" mass="128209">MKKNLNGFVFPARGKLKKTLLVMKLTAVFILALLFQVNASVYSQNTKFSGDYRGKSIRQVFTTIENESRFRFFFNDDLIDIDQKVDFTVKDDDVEAILERLFDGTDIQYKILDNDLVVLTTTGKQAAYQQVGVVLGTVTDKSGVPLPGVAIAAKEATIGTITDADGKYSLTLKPGVKTLVFSFVGMETVEMPIGNQEVIDVVMQESSIGLEEVVAVGFGIQKKESLTSAISSVGAEDLKRSQSPTTSGALVGKIAGVNSRQSDGRPGSSTSIQIRNMGTPLYVIDGVQKDEGQFNNLDFNDIESISVLKDASASIYGVKAANGVVVVTTKKGRRNTKNTVNVNAYHGWQKMFKFPRPANVETYIRSYIQSDAITGSTPKYTMEDLAKWKEGTEKGYRPWDWYDYVLITAPQDYVGVNTTGGSEKINYYLSLNHLSQKAAILNYGGFYRTNIQMNIDANITDRFKVGGSMNGRIETRKHPGVPGGDDTWQALFAIYRNLPTARPFANDNPKYPTKTSALNETNFGMLTYDLAGQYKETWRVMQLNFDAEYEIADGLSAKGVFGYYFASKWMDNQEYTYKLYDYDEATDTYPVIFSMDNPWRERDIRQVEEIMAQGQLTYAKIFGDHSVNAVVAAESYKRKTPGFWIHTRPESNSLHLLDYETMDTFNDDGDNTEARLGYVGRFNYNFQQKYLFEFSARYDGSWKFPPNDRWGFFPSGSVGWRMSEENFWKSSSVMSKVSDFKLRASYGLLGDDNVDGYSAFDYMSGYNYGSGGATLDGAYYNGAQPRGLPVTSLSWIKAKILDIGVDFGLFNNKLVGSLDYFDRQRDGLPAARYDVLIPAEAGYSLPNENLNSDKTRGMDGFIKFSSKIGEFDYSVGGNFTYARMYDWHQYKPRFGNSWNQYRSTINERFGYINWGYHCIGQFQSWEEIASYDVDIDGQGNKTLRPGDLKYEDVNGDQMINGMDERPIGFRQGSTPILNFGINFAFAWKNFDLALDFTGATGYTFEYNWEAKNPFHDGGNNPQFYMEDQWRLSDPTNPDSELIPGKYPTLIVGNGGHSNYWNSDFWKINGRYVKLKNVEFGYNIPKNVLSKVGLSKARVYTMAQNVFSIDNLNGIDPEITSGSGVTYPTNRVVSVGVNVTF</sequence>
<evidence type="ECO:0000256" key="4">
    <source>
        <dbReference type="ARBA" id="ARBA00023237"/>
    </source>
</evidence>
<dbReference type="GO" id="GO:0015344">
    <property type="term" value="F:siderophore uptake transmembrane transporter activity"/>
    <property type="evidence" value="ECO:0007669"/>
    <property type="project" value="TreeGrafter"/>
</dbReference>
<dbReference type="InterPro" id="IPR011662">
    <property type="entry name" value="Secretin/TonB_short_N"/>
</dbReference>
<evidence type="ECO:0000259" key="7">
    <source>
        <dbReference type="Pfam" id="PF07715"/>
    </source>
</evidence>
<keyword evidence="5" id="KW-1134">Transmembrane beta strand</keyword>
<dbReference type="Pfam" id="PF07715">
    <property type="entry name" value="Plug"/>
    <property type="match status" value="1"/>
</dbReference>
<dbReference type="AlphaFoldDB" id="A0A419W7B2"/>
<dbReference type="SUPFAM" id="SSF56935">
    <property type="entry name" value="Porins"/>
    <property type="match status" value="1"/>
</dbReference>
<evidence type="ECO:0000256" key="3">
    <source>
        <dbReference type="ARBA" id="ARBA00023136"/>
    </source>
</evidence>
<comment type="similarity">
    <text evidence="5">Belongs to the TonB-dependent receptor family.</text>
</comment>
<evidence type="ECO:0000256" key="1">
    <source>
        <dbReference type="ARBA" id="ARBA00022448"/>
    </source>
</evidence>
<dbReference type="Gene3D" id="2.170.130.10">
    <property type="entry name" value="TonB-dependent receptor, plug domain"/>
    <property type="match status" value="1"/>
</dbReference>
<dbReference type="PANTHER" id="PTHR30069:SF29">
    <property type="entry name" value="HEMOGLOBIN AND HEMOGLOBIN-HAPTOGLOBIN-BINDING PROTEIN 1-RELATED"/>
    <property type="match status" value="1"/>
</dbReference>
<evidence type="ECO:0000259" key="6">
    <source>
        <dbReference type="Pfam" id="PF07660"/>
    </source>
</evidence>
<evidence type="ECO:0000313" key="8">
    <source>
        <dbReference type="EMBL" id="RKD91336.1"/>
    </source>
</evidence>
<dbReference type="Pfam" id="PF13715">
    <property type="entry name" value="CarbopepD_reg_2"/>
    <property type="match status" value="1"/>
</dbReference>
<evidence type="ECO:0000313" key="9">
    <source>
        <dbReference type="Proteomes" id="UP000283387"/>
    </source>
</evidence>
<dbReference type="NCBIfam" id="TIGR04056">
    <property type="entry name" value="OMP_RagA_SusC"/>
    <property type="match status" value="1"/>
</dbReference>
<gene>
    <name evidence="8" type="ORF">BC643_1689</name>
</gene>
<dbReference type="InterPro" id="IPR012910">
    <property type="entry name" value="Plug_dom"/>
</dbReference>
<dbReference type="GO" id="GO:0009279">
    <property type="term" value="C:cell outer membrane"/>
    <property type="evidence" value="ECO:0007669"/>
    <property type="project" value="UniProtKB-SubCell"/>
</dbReference>
<dbReference type="InterPro" id="IPR023996">
    <property type="entry name" value="TonB-dep_OMP_SusC/RagA"/>
</dbReference>
<evidence type="ECO:0000256" key="5">
    <source>
        <dbReference type="PROSITE-ProRule" id="PRU01360"/>
    </source>
</evidence>